<keyword evidence="1" id="KW-1133">Transmembrane helix</keyword>
<keyword evidence="1" id="KW-0472">Membrane</keyword>
<dbReference type="RefSeq" id="WP_091302373.1">
    <property type="nucleotide sequence ID" value="NZ_FOCE01000008.1"/>
</dbReference>
<proteinExistence type="predicted"/>
<evidence type="ECO:0008006" key="4">
    <source>
        <dbReference type="Google" id="ProtNLM"/>
    </source>
</evidence>
<dbReference type="STRING" id="933059.SAMN04488103_10882"/>
<evidence type="ECO:0000256" key="1">
    <source>
        <dbReference type="SAM" id="Phobius"/>
    </source>
</evidence>
<protein>
    <recommendedName>
        <fullName evidence="4">Holin-X, holin superfamily III</fullName>
    </recommendedName>
</protein>
<evidence type="ECO:0000313" key="2">
    <source>
        <dbReference type="EMBL" id="SEN83326.1"/>
    </source>
</evidence>
<gene>
    <name evidence="2" type="ORF">SAMN04488103_10882</name>
</gene>
<organism evidence="2 3">
    <name type="scientific">Gemmobacter aquatilis</name>
    <dbReference type="NCBI Taxonomy" id="933059"/>
    <lineage>
        <taxon>Bacteria</taxon>
        <taxon>Pseudomonadati</taxon>
        <taxon>Pseudomonadota</taxon>
        <taxon>Alphaproteobacteria</taxon>
        <taxon>Rhodobacterales</taxon>
        <taxon>Paracoccaceae</taxon>
        <taxon>Gemmobacter</taxon>
    </lineage>
</organism>
<name>A0A1H8JSP3_9RHOB</name>
<dbReference type="EMBL" id="FOCE01000008">
    <property type="protein sequence ID" value="SEN83326.1"/>
    <property type="molecule type" value="Genomic_DNA"/>
</dbReference>
<dbReference type="AlphaFoldDB" id="A0A1H8JSP3"/>
<sequence length="137" mass="14238">MGPLIQLAISILAQGAADRARASARRAALLVLAGLCALVALGFLIAAGWTALAAWCGPIFASLSCAGGFLLLALILWLVSRRRRPRPIGLNAAEIQALEAEATALLNQFPEAIGKAPFLSLAGAFLGGLLLALRLRR</sequence>
<feature type="transmembrane region" description="Helical" evidence="1">
    <location>
        <begin position="27"/>
        <end position="52"/>
    </location>
</feature>
<dbReference type="Proteomes" id="UP000198761">
    <property type="component" value="Unassembled WGS sequence"/>
</dbReference>
<keyword evidence="3" id="KW-1185">Reference proteome</keyword>
<accession>A0A1H8JSP3</accession>
<evidence type="ECO:0000313" key="3">
    <source>
        <dbReference type="Proteomes" id="UP000198761"/>
    </source>
</evidence>
<reference evidence="2 3" key="1">
    <citation type="submission" date="2016-10" db="EMBL/GenBank/DDBJ databases">
        <authorList>
            <person name="de Groot N.N."/>
        </authorList>
    </citation>
    <scope>NUCLEOTIDE SEQUENCE [LARGE SCALE GENOMIC DNA]</scope>
    <source>
        <strain evidence="2 3">DSM 3857</strain>
    </source>
</reference>
<feature type="transmembrane region" description="Helical" evidence="1">
    <location>
        <begin position="59"/>
        <end position="79"/>
    </location>
</feature>
<keyword evidence="1" id="KW-0812">Transmembrane</keyword>